<organism evidence="8 9">
    <name type="scientific">Glutamicibacter soli</name>
    <dbReference type="NCBI Taxonomy" id="453836"/>
    <lineage>
        <taxon>Bacteria</taxon>
        <taxon>Bacillati</taxon>
        <taxon>Actinomycetota</taxon>
        <taxon>Actinomycetes</taxon>
        <taxon>Micrococcales</taxon>
        <taxon>Micrococcaceae</taxon>
        <taxon>Glutamicibacter</taxon>
    </lineage>
</organism>
<dbReference type="AlphaFoldDB" id="A0A365YHX9"/>
<sequence length="394" mass="41579">MEDRHVGTKDTQRAAPRGLPDAALRFIGFLSFFDRYGTAPMLLMLSAGTELSFAQAVELIAAYALLYAVGQPFWGLVSDKFGRLTVLRCSLVGAALGSIASVLFTAYLPLLLARSFTGLMFGAMYPTLLTLLGDTRKGIERARGLSDLQIYSSLGTTLATLAAGLLAAYLDWRVVFILPALGAVAALVSLRGVLEPARAHATMKLGAAVRPSNLLLYAIVFVEGALLMGLLTYIVPALQQSGVGVGLSGLLGCGFALGVILGARLMRRLVARFSRTWLIGIGGAVLFLSFVPSAFIPSPASFTFTGFFLGAANAIMHSSMQGWATDIAPEARATTVSLFVFSLFFGASTMTYLTADLAAAAGYAQIFGYGLWLGIALAIIATLAHARWRAANPA</sequence>
<feature type="transmembrane region" description="Helical" evidence="6">
    <location>
        <begin position="366"/>
        <end position="386"/>
    </location>
</feature>
<dbReference type="GO" id="GO:0022857">
    <property type="term" value="F:transmembrane transporter activity"/>
    <property type="evidence" value="ECO:0007669"/>
    <property type="project" value="InterPro"/>
</dbReference>
<dbReference type="InterPro" id="IPR036259">
    <property type="entry name" value="MFS_trans_sf"/>
</dbReference>
<dbReference type="InterPro" id="IPR011701">
    <property type="entry name" value="MFS"/>
</dbReference>
<dbReference type="Gene3D" id="1.20.1250.20">
    <property type="entry name" value="MFS general substrate transporter like domains"/>
    <property type="match status" value="1"/>
</dbReference>
<evidence type="ECO:0000256" key="5">
    <source>
        <dbReference type="ARBA" id="ARBA00023136"/>
    </source>
</evidence>
<dbReference type="EMBL" id="POAF01000003">
    <property type="protein sequence ID" value="RBM01633.1"/>
    <property type="molecule type" value="Genomic_DNA"/>
</dbReference>
<feature type="transmembrane region" description="Helical" evidence="6">
    <location>
        <begin position="302"/>
        <end position="324"/>
    </location>
</feature>
<feature type="domain" description="Major facilitator superfamily (MFS) profile" evidence="7">
    <location>
        <begin position="20"/>
        <end position="389"/>
    </location>
</feature>
<feature type="transmembrane region" description="Helical" evidence="6">
    <location>
        <begin position="214"/>
        <end position="235"/>
    </location>
</feature>
<evidence type="ECO:0000256" key="6">
    <source>
        <dbReference type="SAM" id="Phobius"/>
    </source>
</evidence>
<evidence type="ECO:0000256" key="2">
    <source>
        <dbReference type="ARBA" id="ARBA00022475"/>
    </source>
</evidence>
<evidence type="ECO:0000256" key="4">
    <source>
        <dbReference type="ARBA" id="ARBA00022989"/>
    </source>
</evidence>
<reference evidence="8 9" key="1">
    <citation type="submission" date="2018-01" db="EMBL/GenBank/DDBJ databases">
        <title>Glutamicibacter soli strain NHPC-3 Whole genome sequence and assembly.</title>
        <authorList>
            <person name="Choudhury P."/>
            <person name="Gupta D."/>
            <person name="Sengupta K."/>
            <person name="Jawed A."/>
            <person name="Sultana N."/>
            <person name="Saha P."/>
        </authorList>
    </citation>
    <scope>NUCLEOTIDE SEQUENCE [LARGE SCALE GENOMIC DNA]</scope>
    <source>
        <strain evidence="8 9">NHPC-3</strain>
    </source>
</reference>
<proteinExistence type="predicted"/>
<keyword evidence="3 6" id="KW-0812">Transmembrane</keyword>
<evidence type="ECO:0000256" key="3">
    <source>
        <dbReference type="ARBA" id="ARBA00022692"/>
    </source>
</evidence>
<keyword evidence="5 6" id="KW-0472">Membrane</keyword>
<dbReference type="SUPFAM" id="SSF103473">
    <property type="entry name" value="MFS general substrate transporter"/>
    <property type="match status" value="1"/>
</dbReference>
<keyword evidence="9" id="KW-1185">Reference proteome</keyword>
<feature type="transmembrane region" description="Helical" evidence="6">
    <location>
        <begin position="116"/>
        <end position="136"/>
    </location>
</feature>
<dbReference type="InterPro" id="IPR020846">
    <property type="entry name" value="MFS_dom"/>
</dbReference>
<feature type="transmembrane region" description="Helical" evidence="6">
    <location>
        <begin position="277"/>
        <end position="296"/>
    </location>
</feature>
<dbReference type="GO" id="GO:0005886">
    <property type="term" value="C:plasma membrane"/>
    <property type="evidence" value="ECO:0007669"/>
    <property type="project" value="UniProtKB-SubCell"/>
</dbReference>
<feature type="transmembrane region" description="Helical" evidence="6">
    <location>
        <begin position="148"/>
        <end position="170"/>
    </location>
</feature>
<feature type="transmembrane region" description="Helical" evidence="6">
    <location>
        <begin position="241"/>
        <end position="265"/>
    </location>
</feature>
<dbReference type="PANTHER" id="PTHR43124">
    <property type="entry name" value="PURINE EFFLUX PUMP PBUE"/>
    <property type="match status" value="1"/>
</dbReference>
<name>A0A365YHX9_9MICC</name>
<comment type="subcellular location">
    <subcellularLocation>
        <location evidence="1">Cell membrane</location>
        <topology evidence="1">Multi-pass membrane protein</topology>
    </subcellularLocation>
</comment>
<dbReference type="PROSITE" id="PS50850">
    <property type="entry name" value="MFS"/>
    <property type="match status" value="1"/>
</dbReference>
<feature type="transmembrane region" description="Helical" evidence="6">
    <location>
        <begin position="176"/>
        <end position="194"/>
    </location>
</feature>
<dbReference type="PANTHER" id="PTHR43124:SF3">
    <property type="entry name" value="CHLORAMPHENICOL EFFLUX PUMP RV0191"/>
    <property type="match status" value="1"/>
</dbReference>
<dbReference type="Pfam" id="PF07690">
    <property type="entry name" value="MFS_1"/>
    <property type="match status" value="1"/>
</dbReference>
<comment type="caution">
    <text evidence="8">The sequence shown here is derived from an EMBL/GenBank/DDBJ whole genome shotgun (WGS) entry which is preliminary data.</text>
</comment>
<keyword evidence="4 6" id="KW-1133">Transmembrane helix</keyword>
<evidence type="ECO:0000313" key="8">
    <source>
        <dbReference type="EMBL" id="RBM01633.1"/>
    </source>
</evidence>
<gene>
    <name evidence="8" type="ORF">C1H84_07245</name>
</gene>
<dbReference type="Proteomes" id="UP000252167">
    <property type="component" value="Unassembled WGS sequence"/>
</dbReference>
<protein>
    <submittedName>
        <fullName evidence="8">MFS transporter</fullName>
    </submittedName>
</protein>
<evidence type="ECO:0000313" key="9">
    <source>
        <dbReference type="Proteomes" id="UP000252167"/>
    </source>
</evidence>
<keyword evidence="2" id="KW-1003">Cell membrane</keyword>
<evidence type="ECO:0000259" key="7">
    <source>
        <dbReference type="PROSITE" id="PS50850"/>
    </source>
</evidence>
<accession>A0A365YHX9</accession>
<feature type="transmembrane region" description="Helical" evidence="6">
    <location>
        <begin position="53"/>
        <end position="77"/>
    </location>
</feature>
<feature type="transmembrane region" description="Helical" evidence="6">
    <location>
        <begin position="89"/>
        <end position="110"/>
    </location>
</feature>
<feature type="transmembrane region" description="Helical" evidence="6">
    <location>
        <begin position="336"/>
        <end position="354"/>
    </location>
</feature>
<evidence type="ECO:0000256" key="1">
    <source>
        <dbReference type="ARBA" id="ARBA00004651"/>
    </source>
</evidence>
<dbReference type="InterPro" id="IPR050189">
    <property type="entry name" value="MFS_Efflux_Transporters"/>
</dbReference>